<protein>
    <submittedName>
        <fullName evidence="2">Uncharacterized protein</fullName>
    </submittedName>
</protein>
<dbReference type="Proteomes" id="UP000604046">
    <property type="component" value="Unassembled WGS sequence"/>
</dbReference>
<feature type="region of interest" description="Disordered" evidence="1">
    <location>
        <begin position="565"/>
        <end position="585"/>
    </location>
</feature>
<evidence type="ECO:0000256" key="1">
    <source>
        <dbReference type="SAM" id="MobiDB-lite"/>
    </source>
</evidence>
<gene>
    <name evidence="2" type="ORF">SNAT2548_LOCUS22913</name>
</gene>
<evidence type="ECO:0000313" key="2">
    <source>
        <dbReference type="EMBL" id="CAE7421161.1"/>
    </source>
</evidence>
<comment type="caution">
    <text evidence="2">The sequence shown here is derived from an EMBL/GenBank/DDBJ whole genome shotgun (WGS) entry which is preliminary data.</text>
</comment>
<sequence>MEPLIGFPDAIGGSALWVAEACWSILACHCEKLQSNFGSRLRGVDAQALVPRAERRRCGRSHLEPQDLQGGSLPYDVLQSVSISFSCPEHMLQLQACCRRLREILLDPRAWRHLSIHLDTFSNVSLCQFARSIRFIPVWSEASEIVVCNRHLGRLPLSALPQNLSLAWSLRQPEISRVFRHACFSWESTENLFGRAACALQIRQACGLLLVGIKKRDGLHPWPLLSQPRAIFCRIRKPFETDMEISFGRSDDVPVPALRIGGPLPGRRDEHLVEVRWDRWTMWVVIDGVALPALQVHPHVQQELGVFTKFFVRIFAPATASQAGFTVRPTPCPVQANSPVSCFKCQRVILLGSGNVKACNHCSEWFCTQHRSLIDNQQICQNCAAVWQDAVGGSCPRSDSLMCSCAAADCNLSGYPCSEQAEVKRSICERTHALVQSRWTVCILAGTRLCRSHVEIVPFSNCPTQLDDYLGGSLVQQSDVYTITCAYQTACSIWQSIERSGPLDTSYTLEATESSDGRSKSMAVICDIMRERSDNIVAWRTDACHCALRVHVAIARCRKERSAYSVHPTPAQGLHPADKGSLSADSSRLHDYAGGASPAANVAASQDSFAARVDQELQEEMAGTDMALADIKEERIEAAAANIVLEGPEDADDKVWEVLKKRRLLPGAATSDQDFDSLFAGLEASRVAFQNDPADQADQSNSIPQIVQKHKFQISTDFPDLSEYMTNLMTAAVAVLSLRTVDVFQRENAMMLFIIEGEKYMRFHHGDCYVLHASGAFQHYKGLFRILPQGTRRVEQEVLQAVSLLLEGSDCEQALLERCRIAAANNQGDALLKSRRASQQADEQDEVPAGEVPANHWHIYCARMIIALKRNIIRDLSDEKLISYMVEFCERPMSHVPGCCYNDYCVEYPNNGSARQVERSSIRDIYTHIPHSIKKFVPDHVMTRLTKFYRQTFWSNVEVFKCCQAAQALAKRGINVVRLFIGLSSGGVGQSLYSAHLEAMYVHNFAYFDPQIWFNEEEMRKQVEQLNGRFVLTGQEAPGTNRRLREDLYKKFMSGITGRKPYGLRTRMIECKGWKRLEANRLFQFLNVTPRDFNAILRRALVFRIKARFEDPRAIDSAYEDIDKDGIFAKDQELKDFLTSPQAICAALQLQHAFETQHNQQDCLQMIENYAQWGGDHGLTEKTMREACGMKPRDIRGIARRAHTLIVLEEDEKDSDDDDVQRHWDTMRTFLVNHLLGLRRFDVTKPMLLRMKVPAGPNVSREELVDQLLRNKVIVESASRGKTLEVYRPAVECLNLCSVLDWKNLESESTFPELLHLKNFAEYVRGCDARRENAYLLGAFYQAAKNPTVRGRPSKQLARNLDRSAEAQKKGRKILDQEELFEVILADLADDVGQSQSSQRMQSEPAKRRRCLPEVKEEGREAKPCVQEIVHVQRSYSYSSAVSFRSRKQVVGLGVQRLCRRAQVRVAAGTVDLDVENALFTLMHQLITRLQLRPAPPNDVTETIRACAQDRDRVCKEILQLSKEEGKALLIKIFNGASIPDSVQHGKAFLQSLSKAALYLRWAVVLMFPDEYARFQEPDAEKNNPEASLLSHLYYIVEDVVLSAMADVLLQGSPKHLSLHYDGVRVSRPEGKSVEDLCKSIQRRVKDATGFEVVLREKRHRSVLQILSDTARSKVGSSLPMESVLRQNGNCIPAAVALLLAKISDVEEALSDNGCRENASFKKRALRSYRDCATLLHLQFLPQPDLSLGCWKPGNFLLHVEHEGQPHCVGLRVNSVESIDVIDACGESRIDSSILEEALTAGLDACSAMVFKICKSSDTVQTSDLWSSEALDKLLDLEARAGRLADNTLKEGRPAIEQDDVVACVSSDDVSALIEVSSESSDDGKSLQKHWLDEAAQVLTDKQLLDDMKAEIEEFLASGSSHCLVRTKQGLRCPFCPWRCFRCESRVLQHVRDHHTSQRQYCCSGTKQVRVILALHDADMISGVRDGAYVQRSASLLREWLVLRGPSFVRADSIKDRRVRRAGDLYYTHCFAEKLFKETLLNSGKVQAVWTRMVLDASVAGSKLVNLLPQHSSAWWPMVEDIFNSSQCCRLTNRLLMECVEHKEFTYLSIDGTVKCTMPLLGQPKPGNYRAGKEPFFLEPADRIHTVVTARGRSGAVVGLWPLFSEKAENLQHALAAHLPPAALAQVQSVATDAPSSHLYTVLKSMMPGLEALCLDPVHLAIKYEYGTGRHRTRGSRQLRACLSKFNAADANFDAQHWGPLFTGQSCRQLSAREEHMKKQILNGSMPAERATCVLKQAESKAVWPTRAEFMEALAAITALFWDEVNRKGEKKGTRIVEHLAYAAEPERLEWLFNNLRFRASQSRSTLSLLSSGTTSNEALHAEIRAWFRQIQSLHQSSLKLKCQVFLVRKLLEHNTALYRPTSRQMTPGQVLARRLGQSLWTASAWRKQTQQKSQELPLNKLRKQHAAERRKLVLKRPGVLKRRMIGKQPPPGRKNFGVQKKRTAFNLLRARGVLRQGVAKRRPAASSER</sequence>
<organism evidence="2 3">
    <name type="scientific">Symbiodinium natans</name>
    <dbReference type="NCBI Taxonomy" id="878477"/>
    <lineage>
        <taxon>Eukaryota</taxon>
        <taxon>Sar</taxon>
        <taxon>Alveolata</taxon>
        <taxon>Dinophyceae</taxon>
        <taxon>Suessiales</taxon>
        <taxon>Symbiodiniaceae</taxon>
        <taxon>Symbiodinium</taxon>
    </lineage>
</organism>
<name>A0A812R608_9DINO</name>
<proteinExistence type="predicted"/>
<keyword evidence="3" id="KW-1185">Reference proteome</keyword>
<reference evidence="2" key="1">
    <citation type="submission" date="2021-02" db="EMBL/GenBank/DDBJ databases">
        <authorList>
            <person name="Dougan E. K."/>
            <person name="Rhodes N."/>
            <person name="Thang M."/>
            <person name="Chan C."/>
        </authorList>
    </citation>
    <scope>NUCLEOTIDE SEQUENCE</scope>
</reference>
<accession>A0A812R608</accession>
<evidence type="ECO:0000313" key="3">
    <source>
        <dbReference type="Proteomes" id="UP000604046"/>
    </source>
</evidence>
<dbReference type="EMBL" id="CAJNDS010002301">
    <property type="protein sequence ID" value="CAE7421161.1"/>
    <property type="molecule type" value="Genomic_DNA"/>
</dbReference>